<dbReference type="PANTHER" id="PTHR23055">
    <property type="entry name" value="CALCIUM BINDING PROTEINS"/>
    <property type="match status" value="1"/>
</dbReference>
<dbReference type="InterPro" id="IPR018247">
    <property type="entry name" value="EF_Hand_1_Ca_BS"/>
</dbReference>
<dbReference type="PROSITE" id="PS50222">
    <property type="entry name" value="EF_HAND_2"/>
    <property type="match status" value="3"/>
</dbReference>
<evidence type="ECO:0000256" key="6">
    <source>
        <dbReference type="ARBA" id="ARBA00023288"/>
    </source>
</evidence>
<dbReference type="InterPro" id="IPR028846">
    <property type="entry name" value="Recoverin"/>
</dbReference>
<dbReference type="AlphaFoldDB" id="A0A6S7GJE8"/>
<dbReference type="EMBL" id="CACRXK020000837">
    <property type="protein sequence ID" value="CAB3985170.1"/>
    <property type="molecule type" value="Genomic_DNA"/>
</dbReference>
<dbReference type="PROSITE" id="PS00018">
    <property type="entry name" value="EF_HAND_1"/>
    <property type="match status" value="2"/>
</dbReference>
<dbReference type="Pfam" id="PF00036">
    <property type="entry name" value="EF-hand_1"/>
    <property type="match status" value="1"/>
</dbReference>
<evidence type="ECO:0000256" key="1">
    <source>
        <dbReference type="ARBA" id="ARBA00006049"/>
    </source>
</evidence>
<evidence type="ECO:0000256" key="4">
    <source>
        <dbReference type="ARBA" id="ARBA00022737"/>
    </source>
</evidence>
<keyword evidence="8" id="KW-1185">Reference proteome</keyword>
<organism evidence="7 8">
    <name type="scientific">Paramuricea clavata</name>
    <name type="common">Red gorgonian</name>
    <name type="synonym">Violescent sea-whip</name>
    <dbReference type="NCBI Taxonomy" id="317549"/>
    <lineage>
        <taxon>Eukaryota</taxon>
        <taxon>Metazoa</taxon>
        <taxon>Cnidaria</taxon>
        <taxon>Anthozoa</taxon>
        <taxon>Octocorallia</taxon>
        <taxon>Malacalcyonacea</taxon>
        <taxon>Plexauridae</taxon>
        <taxon>Paramuricea</taxon>
    </lineage>
</organism>
<keyword evidence="2" id="KW-0519">Myristate</keyword>
<evidence type="ECO:0000256" key="5">
    <source>
        <dbReference type="ARBA" id="ARBA00022837"/>
    </source>
</evidence>
<keyword evidence="6" id="KW-0449">Lipoprotein</keyword>
<comment type="similarity">
    <text evidence="1">Belongs to the recoverin family.</text>
</comment>
<name>A0A6S7GJE8_PARCT</name>
<evidence type="ECO:0000256" key="3">
    <source>
        <dbReference type="ARBA" id="ARBA00022723"/>
    </source>
</evidence>
<dbReference type="PANTHER" id="PTHR23055:SF178">
    <property type="entry name" value="NEUROCALCIN HOMOLOG"/>
    <property type="match status" value="1"/>
</dbReference>
<proteinExistence type="inferred from homology"/>
<keyword evidence="5" id="KW-0106">Calcium</keyword>
<evidence type="ECO:0000256" key="2">
    <source>
        <dbReference type="ARBA" id="ARBA00022707"/>
    </source>
</evidence>
<dbReference type="InterPro" id="IPR002048">
    <property type="entry name" value="EF_hand_dom"/>
</dbReference>
<sequence>MTIDSKSKEENTENHPKPGLKWHLVLLNSDEDNKMDCKNLWNISCKEQFLKRLFKLFDLNGDGEIQMKEFVAVLDRLECASVDTKWYFWIQEIFDVDSQDDRNITFEQFRKTLHLKESFFAKRFYAIFDTNGDSSINMKELVSGLTMLVQGTERETLKFLFDVYDIDGNGELNMNEVRTILECCVEESDINFDAAQIEDLVDVLKSLKCF</sequence>
<dbReference type="Gene3D" id="1.10.238.10">
    <property type="entry name" value="EF-hand"/>
    <property type="match status" value="2"/>
</dbReference>
<dbReference type="InterPro" id="IPR011992">
    <property type="entry name" value="EF-hand-dom_pair"/>
</dbReference>
<evidence type="ECO:0000313" key="8">
    <source>
        <dbReference type="Proteomes" id="UP001152795"/>
    </source>
</evidence>
<dbReference type="Proteomes" id="UP001152795">
    <property type="component" value="Unassembled WGS sequence"/>
</dbReference>
<dbReference type="SUPFAM" id="SSF47473">
    <property type="entry name" value="EF-hand"/>
    <property type="match status" value="2"/>
</dbReference>
<reference evidence="7" key="1">
    <citation type="submission" date="2020-04" db="EMBL/GenBank/DDBJ databases">
        <authorList>
            <person name="Alioto T."/>
            <person name="Alioto T."/>
            <person name="Gomez Garrido J."/>
        </authorList>
    </citation>
    <scope>NUCLEOTIDE SEQUENCE</scope>
    <source>
        <strain evidence="7">A484AB</strain>
    </source>
</reference>
<dbReference type="PRINTS" id="PR00450">
    <property type="entry name" value="RECOVERIN"/>
</dbReference>
<gene>
    <name evidence="7" type="ORF">PACLA_8A013378</name>
</gene>
<keyword evidence="4" id="KW-0677">Repeat</keyword>
<keyword evidence="3" id="KW-0479">Metal-binding</keyword>
<comment type="caution">
    <text evidence="7">The sequence shown here is derived from an EMBL/GenBank/DDBJ whole genome shotgun (WGS) entry which is preliminary data.</text>
</comment>
<dbReference type="OrthoDB" id="167398at2759"/>
<dbReference type="GO" id="GO:0005509">
    <property type="term" value="F:calcium ion binding"/>
    <property type="evidence" value="ECO:0007669"/>
    <property type="project" value="InterPro"/>
</dbReference>
<dbReference type="SMART" id="SM00054">
    <property type="entry name" value="EFh"/>
    <property type="match status" value="3"/>
</dbReference>
<evidence type="ECO:0000313" key="7">
    <source>
        <dbReference type="EMBL" id="CAB3985170.1"/>
    </source>
</evidence>
<accession>A0A6S7GJE8</accession>
<protein>
    <submittedName>
        <fullName evidence="7">NADPH oxidase 5</fullName>
    </submittedName>
</protein>